<accession>A0A5B8U4I9</accession>
<proteinExistence type="predicted"/>
<dbReference type="Gene3D" id="1.10.4100.10">
    <property type="entry name" value="2-methylcitrate dehydratase PrpD"/>
    <property type="match status" value="1"/>
</dbReference>
<dbReference type="InterPro" id="IPR040442">
    <property type="entry name" value="Pyrv_kinase-like_dom_sf"/>
</dbReference>
<evidence type="ECO:0000313" key="4">
    <source>
        <dbReference type="EMBL" id="QEC48026.1"/>
    </source>
</evidence>
<dbReference type="InterPro" id="IPR042183">
    <property type="entry name" value="MmgE/PrpD_sf_1"/>
</dbReference>
<feature type="region of interest" description="Disordered" evidence="1">
    <location>
        <begin position="442"/>
        <end position="474"/>
    </location>
</feature>
<dbReference type="Gene3D" id="3.20.20.60">
    <property type="entry name" value="Phosphoenolpyruvate-binding domains"/>
    <property type="match status" value="1"/>
</dbReference>
<protein>
    <recommendedName>
        <fullName evidence="6">Isocitrate lyase/PEP mutase family protein</fullName>
    </recommendedName>
</protein>
<dbReference type="InterPro" id="IPR045337">
    <property type="entry name" value="MmgE_PrpD_C"/>
</dbReference>
<dbReference type="AlphaFoldDB" id="A0A5B8U4I9"/>
<name>A0A5B8U4I9_9ACTN</name>
<dbReference type="KEGG" id="bsol:FSW04_10890"/>
<dbReference type="CDD" id="cd00377">
    <property type="entry name" value="ICL_PEPM"/>
    <property type="match status" value="1"/>
</dbReference>
<dbReference type="RefSeq" id="WP_146919144.1">
    <property type="nucleotide sequence ID" value="NZ_CP042430.1"/>
</dbReference>
<evidence type="ECO:0000259" key="2">
    <source>
        <dbReference type="Pfam" id="PF03972"/>
    </source>
</evidence>
<dbReference type="InterPro" id="IPR036148">
    <property type="entry name" value="MmgE/PrpD_sf"/>
</dbReference>
<dbReference type="PANTHER" id="PTHR42905">
    <property type="entry name" value="PHOSPHOENOLPYRUVATE CARBOXYLASE"/>
    <property type="match status" value="1"/>
</dbReference>
<sequence>MPSDSGSIGDRLGRHIAATASTPLAPEVAAKAATCLLDGLALGIAAGAERTTAALLASPLLALGSEGCSVWPGGARAPLSEAVMLNGYAVHARFQDDTDMVAWAHPGSLVLPAAVCVAEATGATLEATLRGIVSGYSVLHWLGAREKVGAAVVARAFRASPTLGPVAAAAAAATVLGLDGSQAAHAAAIAAASAGGLIDTVGSGSSDWRFQNGSAAWRGVLGAILAQQGIDGSPSIFESPKGFVRAFAGIDAPDELREAPDPASILTVWSKPYPALGDNVAVISAALALRRRSPVDPAAITAVRVHQNAHFASYPGTAYRGPYTKATQGIASTPFGVAAALSRGAITYDLYGAGLKDPEILALVEKVAIAPEHDYGYLDGKVVVVTEDGEELACETSELPREVFFRDAPHAAAAFAATLAEVGVGGDAHGFAAGLMERVASGTRACPSPTSSPARWPSDRRRRERGAGVPGPRRALRGRIGAGRLVVAPGVFDGLSARVAEQAGFGVVYASGGAISRSTGVPDIGLMTMTEVLDRTRQIVDAVSVPVIADIDTGYGGNLNVARTVREFERIGVAGFHLEDQAITKRCGHYEGKTLVEPAVMVARLRAALEARTDPDLLVIARTDARADEGLDAAIERARAYAAAGADMLFVEAPQSEAEIETIASALDVPLLINMFAGGKTPLVGAARLQELGYALMIVPSDLQRAAIAAMQDAARTLLAEGSTASLADRMVTFADREELIGLEDYVALDDRYLAVEQGR</sequence>
<dbReference type="InterPro" id="IPR042188">
    <property type="entry name" value="MmgE/PrpD_sf_2"/>
</dbReference>
<dbReference type="SUPFAM" id="SSF103378">
    <property type="entry name" value="2-methylcitrate dehydratase PrpD"/>
    <property type="match status" value="1"/>
</dbReference>
<evidence type="ECO:0008006" key="6">
    <source>
        <dbReference type="Google" id="ProtNLM"/>
    </source>
</evidence>
<feature type="domain" description="MmgE/PrpD C-terminal" evidence="3">
    <location>
        <begin position="273"/>
        <end position="401"/>
    </location>
</feature>
<dbReference type="SUPFAM" id="SSF51621">
    <property type="entry name" value="Phosphoenolpyruvate/pyruvate domain"/>
    <property type="match status" value="1"/>
</dbReference>
<dbReference type="PANTHER" id="PTHR42905:SF5">
    <property type="entry name" value="CARBOXYVINYL-CARBOXYPHOSPHONATE PHOSPHORYLMUTASE, CHLOROPLASTIC"/>
    <property type="match status" value="1"/>
</dbReference>
<dbReference type="Gene3D" id="3.30.1330.120">
    <property type="entry name" value="2-methylcitrate dehydratase PrpD"/>
    <property type="match status" value="1"/>
</dbReference>
<dbReference type="InterPro" id="IPR015813">
    <property type="entry name" value="Pyrv/PenolPyrv_kinase-like_dom"/>
</dbReference>
<dbReference type="Proteomes" id="UP000321805">
    <property type="component" value="Chromosome"/>
</dbReference>
<dbReference type="InterPro" id="IPR039556">
    <property type="entry name" value="ICL/PEPM"/>
</dbReference>
<evidence type="ECO:0000259" key="3">
    <source>
        <dbReference type="Pfam" id="PF19305"/>
    </source>
</evidence>
<dbReference type="EMBL" id="CP042430">
    <property type="protein sequence ID" value="QEC48026.1"/>
    <property type="molecule type" value="Genomic_DNA"/>
</dbReference>
<dbReference type="Pfam" id="PF13714">
    <property type="entry name" value="PEP_mutase"/>
    <property type="match status" value="1"/>
</dbReference>
<dbReference type="OrthoDB" id="9771433at2"/>
<feature type="domain" description="MmgE/PrpD N-terminal" evidence="2">
    <location>
        <begin position="11"/>
        <end position="251"/>
    </location>
</feature>
<organism evidence="4 5">
    <name type="scientific">Baekduia soli</name>
    <dbReference type="NCBI Taxonomy" id="496014"/>
    <lineage>
        <taxon>Bacteria</taxon>
        <taxon>Bacillati</taxon>
        <taxon>Actinomycetota</taxon>
        <taxon>Thermoleophilia</taxon>
        <taxon>Solirubrobacterales</taxon>
        <taxon>Baekduiaceae</taxon>
        <taxon>Baekduia</taxon>
    </lineage>
</organism>
<evidence type="ECO:0000313" key="5">
    <source>
        <dbReference type="Proteomes" id="UP000321805"/>
    </source>
</evidence>
<gene>
    <name evidence="4" type="ORF">FSW04_10890</name>
</gene>
<evidence type="ECO:0000256" key="1">
    <source>
        <dbReference type="SAM" id="MobiDB-lite"/>
    </source>
</evidence>
<dbReference type="InterPro" id="IPR045336">
    <property type="entry name" value="MmgE_PrpD_N"/>
</dbReference>
<dbReference type="Pfam" id="PF03972">
    <property type="entry name" value="MmgE_PrpD_N"/>
    <property type="match status" value="1"/>
</dbReference>
<keyword evidence="5" id="KW-1185">Reference proteome</keyword>
<reference evidence="4 5" key="1">
    <citation type="journal article" date="2018" name="J. Microbiol.">
        <title>Baekduia soli gen. nov., sp. nov., a novel bacterium isolated from the soil of Baekdu Mountain and proposal of a novel family name, Baekduiaceae fam. nov.</title>
        <authorList>
            <person name="An D.S."/>
            <person name="Siddiqi M.Z."/>
            <person name="Kim K.H."/>
            <person name="Yu H.S."/>
            <person name="Im W.T."/>
        </authorList>
    </citation>
    <scope>NUCLEOTIDE SEQUENCE [LARGE SCALE GENOMIC DNA]</scope>
    <source>
        <strain evidence="4 5">BR7-21</strain>
    </source>
</reference>
<dbReference type="GO" id="GO:0016833">
    <property type="term" value="F:oxo-acid-lyase activity"/>
    <property type="evidence" value="ECO:0007669"/>
    <property type="project" value="UniProtKB-ARBA"/>
</dbReference>
<dbReference type="Pfam" id="PF19305">
    <property type="entry name" value="MmgE_PrpD_C"/>
    <property type="match status" value="1"/>
</dbReference>